<keyword evidence="2" id="KW-0472">Membrane</keyword>
<name>A0A8J5L0M5_ZINOF</name>
<dbReference type="Proteomes" id="UP000734854">
    <property type="component" value="Unassembled WGS sequence"/>
</dbReference>
<protein>
    <submittedName>
        <fullName evidence="3">Uncharacterized protein</fullName>
    </submittedName>
</protein>
<feature type="transmembrane region" description="Helical" evidence="2">
    <location>
        <begin position="37"/>
        <end position="63"/>
    </location>
</feature>
<reference evidence="3 4" key="1">
    <citation type="submission" date="2020-08" db="EMBL/GenBank/DDBJ databases">
        <title>Plant Genome Project.</title>
        <authorList>
            <person name="Zhang R.-G."/>
        </authorList>
    </citation>
    <scope>NUCLEOTIDE SEQUENCE [LARGE SCALE GENOMIC DNA]</scope>
    <source>
        <tissue evidence="3">Rhizome</tissue>
    </source>
</reference>
<evidence type="ECO:0000313" key="3">
    <source>
        <dbReference type="EMBL" id="KAG6500187.1"/>
    </source>
</evidence>
<evidence type="ECO:0000256" key="1">
    <source>
        <dbReference type="SAM" id="MobiDB-lite"/>
    </source>
</evidence>
<keyword evidence="4" id="KW-1185">Reference proteome</keyword>
<evidence type="ECO:0000256" key="2">
    <source>
        <dbReference type="SAM" id="Phobius"/>
    </source>
</evidence>
<gene>
    <name evidence="3" type="ORF">ZIOFF_040028</name>
</gene>
<keyword evidence="2" id="KW-1133">Transmembrane helix</keyword>
<dbReference type="AlphaFoldDB" id="A0A8J5L0M5"/>
<feature type="transmembrane region" description="Helical" evidence="2">
    <location>
        <begin position="187"/>
        <end position="209"/>
    </location>
</feature>
<evidence type="ECO:0000313" key="4">
    <source>
        <dbReference type="Proteomes" id="UP000734854"/>
    </source>
</evidence>
<proteinExistence type="predicted"/>
<accession>A0A8J5L0M5</accession>
<dbReference type="EMBL" id="JACMSC010000011">
    <property type="protein sequence ID" value="KAG6500187.1"/>
    <property type="molecule type" value="Genomic_DNA"/>
</dbReference>
<comment type="caution">
    <text evidence="3">The sequence shown here is derived from an EMBL/GenBank/DDBJ whole genome shotgun (WGS) entry which is preliminary data.</text>
</comment>
<feature type="region of interest" description="Disordered" evidence="1">
    <location>
        <begin position="858"/>
        <end position="880"/>
    </location>
</feature>
<feature type="transmembrane region" description="Helical" evidence="2">
    <location>
        <begin position="83"/>
        <end position="105"/>
    </location>
</feature>
<feature type="compositionally biased region" description="Polar residues" evidence="1">
    <location>
        <begin position="863"/>
        <end position="873"/>
    </location>
</feature>
<keyword evidence="2" id="KW-0812">Transmembrane</keyword>
<sequence length="952" mass="105862">MSKLSDNEEFISSSSSLVPRPSDRIARARTRLKMGRILRSCLQSILKMVNSVGGLVGVAFILYGLWMMRVWYREFHSDPTLPWFIYTSLGLGVSLCLITCFGHIATETSNGHCITFILQSKYQSSSCPVLTVHGFNLIACYVGGCNNCRYNSEQRLGGGTCIMIDFPDDTTGRFNEFKNFIRSNFELCHWVGLTIVTAQGMSIFLAMILKALSPNSGSSYDSDDDSMNARLPLLRNQVQQGATYVCDPHVPYKSDSWNSTAELILTSLTNVQSQHGDWLPPGWVVNTRTQNGGKCHGIKKKILTEVSSKSLPNTWRTEIANSQKGAPEYQVPSSIRSEREDCGPSRCHFSDNCPNLDVNIMANMRESVRSSSLPSQGIVVDNSNCASLYLNCLVGENSEEIRLVNELSPACLVGASSIQATDFGEEWPFNLETEDLSQFVSSMAYDTVNEPQKTMQQFSELDTDECLFKIPFQMSQVHMTAPELTPSPTLRRQDEDLSALYGNLAIEGNFEMSGEVSQPIKHTHDLGSTTSMVVEAIRKQYQASRQAATMQQFSELVTDECLFKIPVQMPQVHMTAPELTPSPSLRRQDEDLLALYGNLAIEGNFEMSGEVSQPIKHTHELGSTTSMGVEAIRKQYQASRQAATMQQFSELVTDECLFKIPVQMSQVHMTAPELTPSPSLRRQDEDLSALYGNLAIEGNFEMSGEVSQPIKHTHELGSTTSMVVEAIRKQYQASRQAAALKCYQMMHSGGEEQFDEAKANAFCQLQAETASILNQPARSNLATGRFYQQEGAPFVGLVLPYEHSSMQVSTEPTAEQEKSDAILDQPAQSNLFTGSFYRQDEAAPFGEPALTCELQRNTHSHQDFSSEQAQLGRSDSEKQKSPDAFAFGNSWLDPYLNIFTRDAPDFEDTDKMKFQCTNLYLQELVKGFASSRIHAARFSTMTISDGLTMPVL</sequence>
<organism evidence="3 4">
    <name type="scientific">Zingiber officinale</name>
    <name type="common">Ginger</name>
    <name type="synonym">Amomum zingiber</name>
    <dbReference type="NCBI Taxonomy" id="94328"/>
    <lineage>
        <taxon>Eukaryota</taxon>
        <taxon>Viridiplantae</taxon>
        <taxon>Streptophyta</taxon>
        <taxon>Embryophyta</taxon>
        <taxon>Tracheophyta</taxon>
        <taxon>Spermatophyta</taxon>
        <taxon>Magnoliopsida</taxon>
        <taxon>Liliopsida</taxon>
        <taxon>Zingiberales</taxon>
        <taxon>Zingiberaceae</taxon>
        <taxon>Zingiber</taxon>
    </lineage>
</organism>